<comment type="caution">
    <text evidence="3">The sequence shown here is derived from an EMBL/GenBank/DDBJ whole genome shotgun (WGS) entry which is preliminary data.</text>
</comment>
<reference evidence="3" key="2">
    <citation type="submission" date="2019-01" db="EMBL/GenBank/DDBJ databases">
        <authorList>
            <consortium name="NCBI Pathogen Detection Project"/>
        </authorList>
    </citation>
    <scope>NUCLEOTIDE SEQUENCE</scope>
    <source>
        <strain evidence="3">BCW_3452</strain>
    </source>
</reference>
<gene>
    <name evidence="3" type="ORF">I7730_01555</name>
</gene>
<proteinExistence type="predicted"/>
<dbReference type="Proteomes" id="UP000863257">
    <property type="component" value="Unassembled WGS sequence"/>
</dbReference>
<keyword evidence="2" id="KW-0732">Signal</keyword>
<dbReference type="AlphaFoldDB" id="A0A8H9MYF4"/>
<feature type="region of interest" description="Disordered" evidence="1">
    <location>
        <begin position="23"/>
        <end position="46"/>
    </location>
</feature>
<evidence type="ECO:0000256" key="2">
    <source>
        <dbReference type="SAM" id="SignalP"/>
    </source>
</evidence>
<sequence>MKNYLKLSVLSLMVLGISACGSSSESTSHVEPDTTPKPDVNPKPDPTPIQHLNEFDLNSVQLIMGEHRTYSFDWQDAAKTPDQNVDYKICKEKLSDPNFCIELGNVADQLSLTLTTAGAQYPRFDRFFIRATDLETGAVMDSARAKLLPHEYAREGQGFPISASSSHSYNTIVMSYSGDTMAVSDYVAGSRYKGMVTMYEKQPDNTWAETAVIGGSDKKNFQQFGEGTLLSNDGKTLIVPSRGENFTYRYSCETCMGTFNSHYPSGAFEVLKRADDGSWTTTQIFDYTDLPAEYAGTMKTRMVSKDFNTLIVKSSPPLSGPKTKEAIFVFRKDETTQKYEVAIVIDADKLGDQITNFYPYALNDLGNTLLIRSSGNNYTLINLLENNTYDVGPTSKLLFNIESGEAFTPKDLTFSPYGRNLLIWGYGKSALDGESFVGVAEVPFTDTEFGEPKYTFVDMSSGVIEADSGAFVRDYNGTKLLLARASFENYIDGVVEHHVVFDLNQPNNPEVGRIQTRWAPELTEGTPNGGINENFVAFSGDMSTTTTYVTDQSRAAAY</sequence>
<accession>A0A8H9MYF4</accession>
<reference evidence="3" key="1">
    <citation type="journal article" date="2018" name="Genome Biol.">
        <title>SKESA: strategic k-mer extension for scrupulous assemblies.</title>
        <authorList>
            <person name="Souvorov A."/>
            <person name="Agarwala R."/>
            <person name="Lipman D.J."/>
        </authorList>
    </citation>
    <scope>NUCLEOTIDE SEQUENCE</scope>
    <source>
        <strain evidence="3">BCW_3452</strain>
    </source>
</reference>
<dbReference type="EMBL" id="DACRBY010000001">
    <property type="protein sequence ID" value="HAS8538483.1"/>
    <property type="molecule type" value="Genomic_DNA"/>
</dbReference>
<evidence type="ECO:0008006" key="4">
    <source>
        <dbReference type="Google" id="ProtNLM"/>
    </source>
</evidence>
<name>A0A8H9MYF4_VIBVL</name>
<feature type="chain" id="PRO_5034048062" description="Lipoprotein" evidence="2">
    <location>
        <begin position="20"/>
        <end position="558"/>
    </location>
</feature>
<evidence type="ECO:0000256" key="1">
    <source>
        <dbReference type="SAM" id="MobiDB-lite"/>
    </source>
</evidence>
<organism evidence="3">
    <name type="scientific">Vibrio vulnificus</name>
    <dbReference type="NCBI Taxonomy" id="672"/>
    <lineage>
        <taxon>Bacteria</taxon>
        <taxon>Pseudomonadati</taxon>
        <taxon>Pseudomonadota</taxon>
        <taxon>Gammaproteobacteria</taxon>
        <taxon>Vibrionales</taxon>
        <taxon>Vibrionaceae</taxon>
        <taxon>Vibrio</taxon>
    </lineage>
</organism>
<feature type="signal peptide" evidence="2">
    <location>
        <begin position="1"/>
        <end position="19"/>
    </location>
</feature>
<protein>
    <recommendedName>
        <fullName evidence="4">Lipoprotein</fullName>
    </recommendedName>
</protein>
<dbReference type="PROSITE" id="PS51257">
    <property type="entry name" value="PROKAR_LIPOPROTEIN"/>
    <property type="match status" value="1"/>
</dbReference>
<evidence type="ECO:0000313" key="3">
    <source>
        <dbReference type="EMBL" id="HAS8538483.1"/>
    </source>
</evidence>
<feature type="compositionally biased region" description="Basic and acidic residues" evidence="1">
    <location>
        <begin position="28"/>
        <end position="42"/>
    </location>
</feature>